<gene>
    <name evidence="2" type="primary">PHYL1.1_0</name>
    <name evidence="2" type="ORF">CK203_039274</name>
</gene>
<feature type="region of interest" description="Disordered" evidence="1">
    <location>
        <begin position="133"/>
        <end position="177"/>
    </location>
</feature>
<dbReference type="InterPro" id="IPR044783">
    <property type="entry name" value="PHYL"/>
</dbReference>
<dbReference type="Proteomes" id="UP000288805">
    <property type="component" value="Unassembled WGS sequence"/>
</dbReference>
<feature type="compositionally biased region" description="Basic and acidic residues" evidence="1">
    <location>
        <begin position="145"/>
        <end position="161"/>
    </location>
</feature>
<dbReference type="AlphaFoldDB" id="A0A438HGJ8"/>
<sequence>MHMVVEAMRLRIWLPCAWKELLPFTNDEGLGNPGVLQFLEHMRDEFKKVARKDSRGSPSSFNSLHIQDQLVPIIHRLISSLEHVSQTSNNWIAESPLPHHVGLSPSPSDANGQMEAASSTKAPLLGKFSKQEKKKKMKDPVIAMRDIELEEHRKSTDRGIKIDSGNSDSNSQGGVGSSISLQKDLGSIRISNFPSHKEVICLILHVCNRLLDKIVAFARIRPAYPNSWGFGDFGLRLIGFIMYRIVAAGSCSDCGNMKARCAPSLPMGCSPTYMGLPSSCAGWGCPTFWQSAHCKTMIEITLDHIYYNRVNKVPWEGNSQNIEPRKRLKTLRMPSVNNSLGSGMEVLCKWAYSSHSLEPR</sequence>
<dbReference type="EMBL" id="QGNW01000225">
    <property type="protein sequence ID" value="RVW83592.1"/>
    <property type="molecule type" value="Genomic_DNA"/>
</dbReference>
<comment type="caution">
    <text evidence="2">The sequence shown here is derived from an EMBL/GenBank/DDBJ whole genome shotgun (WGS) entry which is preliminary data.</text>
</comment>
<dbReference type="GO" id="GO:0016020">
    <property type="term" value="C:membrane"/>
    <property type="evidence" value="ECO:0007669"/>
    <property type="project" value="InterPro"/>
</dbReference>
<protein>
    <submittedName>
        <fullName evidence="2">Phytolongin Phyl1.1</fullName>
    </submittedName>
</protein>
<proteinExistence type="predicted"/>
<organism evidence="2 3">
    <name type="scientific">Vitis vinifera</name>
    <name type="common">Grape</name>
    <dbReference type="NCBI Taxonomy" id="29760"/>
    <lineage>
        <taxon>Eukaryota</taxon>
        <taxon>Viridiplantae</taxon>
        <taxon>Streptophyta</taxon>
        <taxon>Embryophyta</taxon>
        <taxon>Tracheophyta</taxon>
        <taxon>Spermatophyta</taxon>
        <taxon>Magnoliopsida</taxon>
        <taxon>eudicotyledons</taxon>
        <taxon>Gunneridae</taxon>
        <taxon>Pentapetalae</taxon>
        <taxon>rosids</taxon>
        <taxon>Vitales</taxon>
        <taxon>Vitaceae</taxon>
        <taxon>Viteae</taxon>
        <taxon>Vitis</taxon>
    </lineage>
</organism>
<evidence type="ECO:0000313" key="2">
    <source>
        <dbReference type="EMBL" id="RVW83592.1"/>
    </source>
</evidence>
<evidence type="ECO:0000256" key="1">
    <source>
        <dbReference type="SAM" id="MobiDB-lite"/>
    </source>
</evidence>
<evidence type="ECO:0000313" key="3">
    <source>
        <dbReference type="Proteomes" id="UP000288805"/>
    </source>
</evidence>
<reference evidence="2 3" key="1">
    <citation type="journal article" date="2018" name="PLoS Genet.">
        <title>Population sequencing reveals clonal diversity and ancestral inbreeding in the grapevine cultivar Chardonnay.</title>
        <authorList>
            <person name="Roach M.J."/>
            <person name="Johnson D.L."/>
            <person name="Bohlmann J."/>
            <person name="van Vuuren H.J."/>
            <person name="Jones S.J."/>
            <person name="Pretorius I.S."/>
            <person name="Schmidt S.A."/>
            <person name="Borneman A.R."/>
        </authorList>
    </citation>
    <scope>NUCLEOTIDE SEQUENCE [LARGE SCALE GENOMIC DNA]</scope>
    <source>
        <strain evidence="3">cv. Chardonnay</strain>
        <tissue evidence="2">Leaf</tissue>
    </source>
</reference>
<accession>A0A438HGJ8</accession>
<name>A0A438HGJ8_VITVI</name>
<feature type="compositionally biased region" description="Low complexity" evidence="1">
    <location>
        <begin position="163"/>
        <end position="172"/>
    </location>
</feature>
<dbReference type="PANTHER" id="PTHR47461:SF1">
    <property type="entry name" value="PHYTOLONGIN PHYL1.2"/>
    <property type="match status" value="1"/>
</dbReference>
<dbReference type="PANTHER" id="PTHR47461">
    <property type="entry name" value="PHYTOLONGIN PHYL1.2"/>
    <property type="match status" value="1"/>
</dbReference>